<dbReference type="Gene3D" id="6.20.430.10">
    <property type="match status" value="1"/>
</dbReference>
<evidence type="ECO:0008006" key="4">
    <source>
        <dbReference type="Google" id="ProtNLM"/>
    </source>
</evidence>
<gene>
    <name evidence="2" type="ORF">JRQ81_001083</name>
</gene>
<organism evidence="2 3">
    <name type="scientific">Phrynocephalus forsythii</name>
    <dbReference type="NCBI Taxonomy" id="171643"/>
    <lineage>
        <taxon>Eukaryota</taxon>
        <taxon>Metazoa</taxon>
        <taxon>Chordata</taxon>
        <taxon>Craniata</taxon>
        <taxon>Vertebrata</taxon>
        <taxon>Euteleostomi</taxon>
        <taxon>Lepidosauria</taxon>
        <taxon>Squamata</taxon>
        <taxon>Bifurcata</taxon>
        <taxon>Unidentata</taxon>
        <taxon>Episquamata</taxon>
        <taxon>Toxicofera</taxon>
        <taxon>Iguania</taxon>
        <taxon>Acrodonta</taxon>
        <taxon>Agamidae</taxon>
        <taxon>Agaminae</taxon>
        <taxon>Phrynocephalus</taxon>
    </lineage>
</organism>
<protein>
    <recommendedName>
        <fullName evidence="4">Protein FAM181A</fullName>
    </recommendedName>
</protein>
<feature type="compositionally biased region" description="Basic and acidic residues" evidence="1">
    <location>
        <begin position="227"/>
        <end position="236"/>
    </location>
</feature>
<feature type="compositionally biased region" description="Low complexity" evidence="1">
    <location>
        <begin position="93"/>
        <end position="111"/>
    </location>
</feature>
<dbReference type="PANTHER" id="PTHR33766">
    <property type="entry name" value="PROTEIN FAM181B"/>
    <property type="match status" value="1"/>
</dbReference>
<sequence length="433" mass="45606">MASADSEVKTLLNFVNLASSDIKAALDKSAPCRRSVDHRKYLQKQLKRFSQRYSRLPRCHHHHHHHHHLPPPPPPPPPPVRERKAAEEGRTRGLGAADGAGAEAPAGRGRASVSLTARGEQAGEAAGPVGEGDPPREPQSAAEAAGRPDQVPMRKRQLPASFWEEPRAATGPLGASGAAFPTSASPSSSDSPLYERKKSPAGAERDPGGEGGGGGGGPAGPAGAGRGAREGPERLELLPVPVPEAPSLLQGRLPAAPHGRSGPARRPLPAALGAVEEKRGLPGGRRGLRQGRWRRRRRGAESAPAGGLETDPHEAACRAASHLQRLRVPLGRVASLGLAMARRLPRPGWTIARPRWWASGGGCQRELHLPVLLRHGRITRLVSAPHDVGSGKEREAGATLVLHSPHHGSTLGDLGPSPHSPHRVVVKRNESGV</sequence>
<dbReference type="PANTHER" id="PTHR33766:SF1">
    <property type="entry name" value="PROTEIN FAM181A"/>
    <property type="match status" value="1"/>
</dbReference>
<evidence type="ECO:0000313" key="2">
    <source>
        <dbReference type="EMBL" id="KAJ7345133.1"/>
    </source>
</evidence>
<dbReference type="Pfam" id="PF15238">
    <property type="entry name" value="TEADIR3"/>
    <property type="match status" value="1"/>
</dbReference>
<feature type="region of interest" description="Disordered" evidence="1">
    <location>
        <begin position="403"/>
        <end position="422"/>
    </location>
</feature>
<feature type="compositionally biased region" description="Basic and acidic residues" evidence="1">
    <location>
        <begin position="193"/>
        <end position="208"/>
    </location>
</feature>
<dbReference type="AlphaFoldDB" id="A0A9Q0YB03"/>
<dbReference type="InterPro" id="IPR029359">
    <property type="entry name" value="FAM181"/>
</dbReference>
<feature type="region of interest" description="Disordered" evidence="1">
    <location>
        <begin position="59"/>
        <end position="312"/>
    </location>
</feature>
<accession>A0A9Q0YB03</accession>
<dbReference type="Proteomes" id="UP001142489">
    <property type="component" value="Unassembled WGS sequence"/>
</dbReference>
<feature type="compositionally biased region" description="Basic residues" evidence="1">
    <location>
        <begin position="59"/>
        <end position="69"/>
    </location>
</feature>
<dbReference type="OrthoDB" id="5982901at2759"/>
<dbReference type="EMBL" id="JAPFRF010000001">
    <property type="protein sequence ID" value="KAJ7345133.1"/>
    <property type="molecule type" value="Genomic_DNA"/>
</dbReference>
<feature type="compositionally biased region" description="Pro residues" evidence="1">
    <location>
        <begin position="70"/>
        <end position="79"/>
    </location>
</feature>
<proteinExistence type="predicted"/>
<feature type="compositionally biased region" description="Basic and acidic residues" evidence="1">
    <location>
        <begin position="80"/>
        <end position="91"/>
    </location>
</feature>
<evidence type="ECO:0000256" key="1">
    <source>
        <dbReference type="SAM" id="MobiDB-lite"/>
    </source>
</evidence>
<reference evidence="2" key="1">
    <citation type="journal article" date="2023" name="DNA Res.">
        <title>Chromosome-level genome assembly of Phrynocephalus forsythii using third-generation DNA sequencing and Hi-C analysis.</title>
        <authorList>
            <person name="Qi Y."/>
            <person name="Zhao W."/>
            <person name="Zhao Y."/>
            <person name="Niu C."/>
            <person name="Cao S."/>
            <person name="Zhang Y."/>
        </authorList>
    </citation>
    <scope>NUCLEOTIDE SEQUENCE</scope>
    <source>
        <tissue evidence="2">Muscle</tissue>
    </source>
</reference>
<dbReference type="InterPro" id="IPR053819">
    <property type="entry name" value="TEADIR3_omega_loop"/>
</dbReference>
<feature type="compositionally biased region" description="Basic residues" evidence="1">
    <location>
        <begin position="286"/>
        <end position="298"/>
    </location>
</feature>
<comment type="caution">
    <text evidence="2">The sequence shown here is derived from an EMBL/GenBank/DDBJ whole genome shotgun (WGS) entry which is preliminary data.</text>
</comment>
<name>A0A9Q0YB03_9SAUR</name>
<keyword evidence="3" id="KW-1185">Reference proteome</keyword>
<feature type="compositionally biased region" description="Low complexity" evidence="1">
    <location>
        <begin position="175"/>
        <end position="192"/>
    </location>
</feature>
<feature type="compositionally biased region" description="Gly residues" evidence="1">
    <location>
        <begin position="209"/>
        <end position="226"/>
    </location>
</feature>
<evidence type="ECO:0000313" key="3">
    <source>
        <dbReference type="Proteomes" id="UP001142489"/>
    </source>
</evidence>
<feature type="compositionally biased region" description="Low complexity" evidence="1">
    <location>
        <begin position="259"/>
        <end position="274"/>
    </location>
</feature>